<dbReference type="GO" id="GO:0003723">
    <property type="term" value="F:RNA binding"/>
    <property type="evidence" value="ECO:0007669"/>
    <property type="project" value="UniProtKB-UniRule"/>
</dbReference>
<keyword evidence="3 6" id="KW-0347">Helicase</keyword>
<dbReference type="InterPro" id="IPR027417">
    <property type="entry name" value="P-loop_NTPase"/>
</dbReference>
<evidence type="ECO:0000256" key="1">
    <source>
        <dbReference type="ARBA" id="ARBA00022741"/>
    </source>
</evidence>
<comment type="catalytic activity">
    <reaction evidence="7">
        <text>ATP + H2O = ADP + phosphate + H(+)</text>
        <dbReference type="Rhea" id="RHEA:13065"/>
        <dbReference type="ChEBI" id="CHEBI:15377"/>
        <dbReference type="ChEBI" id="CHEBI:15378"/>
        <dbReference type="ChEBI" id="CHEBI:30616"/>
        <dbReference type="ChEBI" id="CHEBI:43474"/>
        <dbReference type="ChEBI" id="CHEBI:456216"/>
        <dbReference type="EC" id="3.6.4.13"/>
    </reaction>
</comment>
<reference evidence="13" key="1">
    <citation type="submission" date="2020-01" db="EMBL/GenBank/DDBJ databases">
        <title>Draft genome sequence of the Termite Coptotermes fromosanus.</title>
        <authorList>
            <person name="Itakura S."/>
            <person name="Yosikawa Y."/>
            <person name="Umezawa K."/>
        </authorList>
    </citation>
    <scope>NUCLEOTIDE SEQUENCE [LARGE SCALE GENOMIC DNA]</scope>
</reference>
<dbReference type="SUPFAM" id="SSF52540">
    <property type="entry name" value="P-loop containing nucleoside triphosphate hydrolases"/>
    <property type="match status" value="1"/>
</dbReference>
<dbReference type="FunCoup" id="A0A6L2PP22">
    <property type="interactions" value="2096"/>
</dbReference>
<dbReference type="AlphaFoldDB" id="A0A6L2PP22"/>
<gene>
    <name evidence="12" type="ORF">Cfor_04897</name>
</gene>
<sequence length="675" mass="75942">MVWALYYGDDNKEGKDSDERTKLALLLSKIEKRRKQKEAIQKTKLNCESSDLKYHIGECTDDIAASVTSFEGEEYGKNKKRHKNVGFTDDKTTGENEATGISEKGGSTEKKKKKKKRKLREIHDSEESEVNVGETKQVKTAEKVEGFTVIGTDKFKKKQKVKRVLPQWLANPSVVSVNLQQLTTTVKDIPGLDRDIVCALKQNNITHFFPVQAQVIPWLLAAHSKPAHYWPRDICVSAPTGSGKTLSFVIPIVQALHHRMVRQVRALVVLPVQDLAAQVYHVFLTYTQHTDLKVVLVTGQTSFHKEQQQLVGSSVVNGYYSLVDIIVTTPGRLVDHLQSTSGFTLKHLRFLVIDEADRVIENVQNDWLYHLCHAPVLSIGTLESTLSPPPQKLLFSATLTQDPEKLQKLGLFQPKLFTSVVGDKQLGDGGKNEAVRGDFVGKFTTPAELSEHICVVTPESKPLVLYHMITSNHWQHVLVFVGSRKDVHRLSLLLSNLGRMSFRVAEISSSLSRPAREKVLAKFSTGEIDVLVSSDALARGMDIEGVDYVVLYSAPKSVKNYIHRVGRTGRAGRPGTAVTFLLDSQVAQFNEMLRTAGKDCLQEIEVQQSALEDLEDKYKAALENLKEKLEREEKQRLMAEKRSKKQDPLIQKCRDRKRRLKIRKLKKQGKTTTLV</sequence>
<keyword evidence="4 6" id="KW-0067">ATP-binding</keyword>
<dbReference type="Gene3D" id="3.40.50.300">
    <property type="entry name" value="P-loop containing nucleotide triphosphate hydrolases"/>
    <property type="match status" value="2"/>
</dbReference>
<comment type="caution">
    <text evidence="12">The sequence shown here is derived from an EMBL/GenBank/DDBJ whole genome shotgun (WGS) entry which is preliminary data.</text>
</comment>
<organism evidence="12 13">
    <name type="scientific">Coptotermes formosanus</name>
    <name type="common">Formosan subterranean termite</name>
    <dbReference type="NCBI Taxonomy" id="36987"/>
    <lineage>
        <taxon>Eukaryota</taxon>
        <taxon>Metazoa</taxon>
        <taxon>Ecdysozoa</taxon>
        <taxon>Arthropoda</taxon>
        <taxon>Hexapoda</taxon>
        <taxon>Insecta</taxon>
        <taxon>Pterygota</taxon>
        <taxon>Neoptera</taxon>
        <taxon>Polyneoptera</taxon>
        <taxon>Dictyoptera</taxon>
        <taxon>Blattodea</taxon>
        <taxon>Blattoidea</taxon>
        <taxon>Termitoidae</taxon>
        <taxon>Rhinotermitidae</taxon>
        <taxon>Coptotermes</taxon>
    </lineage>
</organism>
<dbReference type="CDD" id="cd18787">
    <property type="entry name" value="SF2_C_DEAD"/>
    <property type="match status" value="1"/>
</dbReference>
<feature type="domain" description="Helicase C-terminal" evidence="11">
    <location>
        <begin position="448"/>
        <end position="612"/>
    </location>
</feature>
<dbReference type="EC" id="3.6.4.13" evidence="7"/>
<evidence type="ECO:0000256" key="8">
    <source>
        <dbReference type="SAM" id="Coils"/>
    </source>
</evidence>
<feature type="domain" description="Helicase ATP-binding" evidence="10">
    <location>
        <begin position="225"/>
        <end position="417"/>
    </location>
</feature>
<dbReference type="OrthoDB" id="3370at2759"/>
<dbReference type="InterPro" id="IPR000629">
    <property type="entry name" value="RNA-helicase_DEAD-box_CS"/>
</dbReference>
<dbReference type="PROSITE" id="PS51192">
    <property type="entry name" value="HELICASE_ATP_BIND_1"/>
    <property type="match status" value="1"/>
</dbReference>
<keyword evidence="8" id="KW-0175">Coiled coil</keyword>
<keyword evidence="13" id="KW-1185">Reference proteome</keyword>
<dbReference type="InterPro" id="IPR001650">
    <property type="entry name" value="Helicase_C-like"/>
</dbReference>
<dbReference type="PROSITE" id="PS00039">
    <property type="entry name" value="DEAD_ATP_HELICASE"/>
    <property type="match status" value="1"/>
</dbReference>
<evidence type="ECO:0000256" key="4">
    <source>
        <dbReference type="ARBA" id="ARBA00022840"/>
    </source>
</evidence>
<feature type="compositionally biased region" description="Basic residues" evidence="9">
    <location>
        <begin position="110"/>
        <end position="120"/>
    </location>
</feature>
<keyword evidence="5 7" id="KW-0694">RNA-binding</keyword>
<evidence type="ECO:0000256" key="9">
    <source>
        <dbReference type="SAM" id="MobiDB-lite"/>
    </source>
</evidence>
<protein>
    <recommendedName>
        <fullName evidence="7">ATP-dependent RNA helicase</fullName>
        <ecNumber evidence="7">3.6.4.13</ecNumber>
    </recommendedName>
</protein>
<evidence type="ECO:0000256" key="6">
    <source>
        <dbReference type="RuleBase" id="RU000492"/>
    </source>
</evidence>
<comment type="domain">
    <text evidence="7">The Q motif is unique to and characteristic of the DEAD box family of RNA helicases and controls ATP binding and hydrolysis.</text>
</comment>
<keyword evidence="1 6" id="KW-0547">Nucleotide-binding</keyword>
<dbReference type="EMBL" id="BLKM01000462">
    <property type="protein sequence ID" value="GFG34044.1"/>
    <property type="molecule type" value="Genomic_DNA"/>
</dbReference>
<evidence type="ECO:0000313" key="12">
    <source>
        <dbReference type="EMBL" id="GFG34044.1"/>
    </source>
</evidence>
<accession>A0A6L2PP22</accession>
<feature type="coiled-coil region" evidence="8">
    <location>
        <begin position="604"/>
        <end position="642"/>
    </location>
</feature>
<dbReference type="GO" id="GO:0005524">
    <property type="term" value="F:ATP binding"/>
    <property type="evidence" value="ECO:0007669"/>
    <property type="project" value="UniProtKB-UniRule"/>
</dbReference>
<name>A0A6L2PP22_COPFO</name>
<dbReference type="InParanoid" id="A0A6L2PP22"/>
<evidence type="ECO:0000259" key="10">
    <source>
        <dbReference type="PROSITE" id="PS51192"/>
    </source>
</evidence>
<evidence type="ECO:0000313" key="13">
    <source>
        <dbReference type="Proteomes" id="UP000502823"/>
    </source>
</evidence>
<evidence type="ECO:0000256" key="2">
    <source>
        <dbReference type="ARBA" id="ARBA00022801"/>
    </source>
</evidence>
<dbReference type="GO" id="GO:0003724">
    <property type="term" value="F:RNA helicase activity"/>
    <property type="evidence" value="ECO:0007669"/>
    <property type="project" value="UniProtKB-EC"/>
</dbReference>
<dbReference type="Pfam" id="PF00271">
    <property type="entry name" value="Helicase_C"/>
    <property type="match status" value="1"/>
</dbReference>
<dbReference type="InterPro" id="IPR011545">
    <property type="entry name" value="DEAD/DEAH_box_helicase_dom"/>
</dbReference>
<comment type="similarity">
    <text evidence="6">Belongs to the DEAD box helicase family.</text>
</comment>
<dbReference type="SMART" id="SM00487">
    <property type="entry name" value="DEXDc"/>
    <property type="match status" value="1"/>
</dbReference>
<dbReference type="SMART" id="SM00490">
    <property type="entry name" value="HELICc"/>
    <property type="match status" value="1"/>
</dbReference>
<dbReference type="CDD" id="cd17956">
    <property type="entry name" value="DEADc_DDX51"/>
    <property type="match status" value="1"/>
</dbReference>
<evidence type="ECO:0000256" key="3">
    <source>
        <dbReference type="ARBA" id="ARBA00022806"/>
    </source>
</evidence>
<evidence type="ECO:0000256" key="7">
    <source>
        <dbReference type="RuleBase" id="RU365068"/>
    </source>
</evidence>
<evidence type="ECO:0000256" key="5">
    <source>
        <dbReference type="ARBA" id="ARBA00022884"/>
    </source>
</evidence>
<dbReference type="Pfam" id="PF00270">
    <property type="entry name" value="DEAD"/>
    <property type="match status" value="1"/>
</dbReference>
<feature type="region of interest" description="Disordered" evidence="9">
    <location>
        <begin position="87"/>
        <end position="133"/>
    </location>
</feature>
<proteinExistence type="inferred from homology"/>
<dbReference type="InterPro" id="IPR014001">
    <property type="entry name" value="Helicase_ATP-bd"/>
</dbReference>
<comment type="function">
    <text evidence="7">RNA helicase.</text>
</comment>
<dbReference type="Proteomes" id="UP000502823">
    <property type="component" value="Unassembled WGS sequence"/>
</dbReference>
<dbReference type="PROSITE" id="PS51194">
    <property type="entry name" value="HELICASE_CTER"/>
    <property type="match status" value="1"/>
</dbReference>
<keyword evidence="2 6" id="KW-0378">Hydrolase</keyword>
<evidence type="ECO:0000259" key="11">
    <source>
        <dbReference type="PROSITE" id="PS51194"/>
    </source>
</evidence>
<dbReference type="PANTHER" id="PTHR24031">
    <property type="entry name" value="RNA HELICASE"/>
    <property type="match status" value="1"/>
</dbReference>
<dbReference type="GO" id="GO:0016787">
    <property type="term" value="F:hydrolase activity"/>
    <property type="evidence" value="ECO:0007669"/>
    <property type="project" value="UniProtKB-KW"/>
</dbReference>